<dbReference type="InterPro" id="IPR031712">
    <property type="entry name" value="DUF5077"/>
</dbReference>
<evidence type="ECO:0000259" key="2">
    <source>
        <dbReference type="Pfam" id="PF16871"/>
    </source>
</evidence>
<dbReference type="Pfam" id="PF11958">
    <property type="entry name" value="DUF3472"/>
    <property type="match status" value="1"/>
</dbReference>
<feature type="chain" id="PRO_5012436963" description="DUF5077 domain-containing protein" evidence="1">
    <location>
        <begin position="26"/>
        <end position="446"/>
    </location>
</feature>
<dbReference type="InterPro" id="IPR021862">
    <property type="entry name" value="DUF3472"/>
</dbReference>
<keyword evidence="1" id="KW-0732">Signal</keyword>
<dbReference type="Proteomes" id="UP000190166">
    <property type="component" value="Unassembled WGS sequence"/>
</dbReference>
<dbReference type="Pfam" id="PF16871">
    <property type="entry name" value="DUF5077"/>
    <property type="match status" value="1"/>
</dbReference>
<organism evidence="3 4">
    <name type="scientific">Chitinophaga ginsengisegetis</name>
    <dbReference type="NCBI Taxonomy" id="393003"/>
    <lineage>
        <taxon>Bacteria</taxon>
        <taxon>Pseudomonadati</taxon>
        <taxon>Bacteroidota</taxon>
        <taxon>Chitinophagia</taxon>
        <taxon>Chitinophagales</taxon>
        <taxon>Chitinophagaceae</taxon>
        <taxon>Chitinophaga</taxon>
    </lineage>
</organism>
<dbReference type="EMBL" id="FUZZ01000001">
    <property type="protein sequence ID" value="SKC94839.1"/>
    <property type="molecule type" value="Genomic_DNA"/>
</dbReference>
<accession>A0A1T5N3T8</accession>
<reference evidence="3 4" key="1">
    <citation type="submission" date="2017-02" db="EMBL/GenBank/DDBJ databases">
        <authorList>
            <person name="Peterson S.W."/>
        </authorList>
    </citation>
    <scope>NUCLEOTIDE SEQUENCE [LARGE SCALE GENOMIC DNA]</scope>
    <source>
        <strain evidence="3 4">DSM 18108</strain>
    </source>
</reference>
<keyword evidence="4" id="KW-1185">Reference proteome</keyword>
<sequence length="446" mass="48237">MKPKLSLAFAFGCLTLASCSKNYFASGESPKDSLSPATVKASGITDIAVALGSNAWLTQSSAGAAEVVVDYGLANWTSSSSVFSAYFRTSTTGTLHLALRGKVPGGSSQLKITAAGQSKTITASGGNYHTIDVGDFNLTDTGYVKVDFQGVSKTGSYFADLSDLYISGTATSGRLNYIQTDVYWGRRGPSVHLGYTPPAGKSVEWFYNEVTVPTGQDPVGSYFMSNGFSQGYFGIQVNSTTERRVLFSVWSPADTDDPNSIPDSLKIELLRKGPNVQTGSFGNEGAGGQSYLVYNWQAGTTYRFLTRAVPVANNKTEFTSWFYAPETGAWQLIASFRRPQTNTYLTGLYSFLENFSTETGYIGRKAQYGNQWAMDTNGTWYELTKAQFTGDATAASQSRMDFAGGVESTKFYLRNCGFFSNFVKINTPLTRTPSGTAPVINFNTLP</sequence>
<dbReference type="PROSITE" id="PS51257">
    <property type="entry name" value="PROKAR_LIPOPROTEIN"/>
    <property type="match status" value="1"/>
</dbReference>
<feature type="signal peptide" evidence="1">
    <location>
        <begin position="1"/>
        <end position="25"/>
    </location>
</feature>
<evidence type="ECO:0000313" key="3">
    <source>
        <dbReference type="EMBL" id="SKC94839.1"/>
    </source>
</evidence>
<dbReference type="STRING" id="393003.SAMN05660461_0125"/>
<gene>
    <name evidence="3" type="ORF">SAMN05660461_0125</name>
</gene>
<dbReference type="AlphaFoldDB" id="A0A1T5N3T8"/>
<proteinExistence type="predicted"/>
<dbReference type="RefSeq" id="WP_079467487.1">
    <property type="nucleotide sequence ID" value="NZ_FUZZ01000001.1"/>
</dbReference>
<evidence type="ECO:0000313" key="4">
    <source>
        <dbReference type="Proteomes" id="UP000190166"/>
    </source>
</evidence>
<name>A0A1T5N3T8_9BACT</name>
<feature type="domain" description="DUF5077" evidence="2">
    <location>
        <begin position="49"/>
        <end position="171"/>
    </location>
</feature>
<protein>
    <recommendedName>
        <fullName evidence="2">DUF5077 domain-containing protein</fullName>
    </recommendedName>
</protein>
<evidence type="ECO:0000256" key="1">
    <source>
        <dbReference type="SAM" id="SignalP"/>
    </source>
</evidence>